<protein>
    <submittedName>
        <fullName evidence="8">Electron transfer flavoprotein subunit beta</fullName>
    </submittedName>
</protein>
<dbReference type="GO" id="GO:0009055">
    <property type="term" value="F:electron transfer activity"/>
    <property type="evidence" value="ECO:0007669"/>
    <property type="project" value="InterPro"/>
</dbReference>
<dbReference type="Proteomes" id="UP000675781">
    <property type="component" value="Unassembled WGS sequence"/>
</dbReference>
<comment type="subunit">
    <text evidence="3">Heterodimer of an alpha and a beta subunit.</text>
</comment>
<dbReference type="InterPro" id="IPR014730">
    <property type="entry name" value="ETF_a/b_N"/>
</dbReference>
<dbReference type="InterPro" id="IPR012255">
    <property type="entry name" value="ETF_b"/>
</dbReference>
<reference evidence="8" key="1">
    <citation type="submission" date="2021-04" db="EMBL/GenBank/DDBJ databases">
        <title>Genome based classification of Actinospica acidithermotolerans sp. nov., an actinobacterium isolated from an Indonesian hot spring.</title>
        <authorList>
            <person name="Kusuma A.B."/>
            <person name="Putra K.E."/>
            <person name="Nafisah S."/>
            <person name="Loh J."/>
            <person name="Nouioui I."/>
            <person name="Goodfellow M."/>
        </authorList>
    </citation>
    <scope>NUCLEOTIDE SEQUENCE</scope>
    <source>
        <strain evidence="8">CSCA 57</strain>
    </source>
</reference>
<evidence type="ECO:0000313" key="9">
    <source>
        <dbReference type="Proteomes" id="UP000675781"/>
    </source>
</evidence>
<evidence type="ECO:0000256" key="5">
    <source>
        <dbReference type="ARBA" id="ARBA00022982"/>
    </source>
</evidence>
<evidence type="ECO:0000313" key="8">
    <source>
        <dbReference type="EMBL" id="MBR7835411.1"/>
    </source>
</evidence>
<keyword evidence="4" id="KW-0813">Transport</keyword>
<dbReference type="PIRSF" id="PIRSF000090">
    <property type="entry name" value="Beta-ETF"/>
    <property type="match status" value="1"/>
</dbReference>
<dbReference type="PANTHER" id="PTHR21294:SF8">
    <property type="entry name" value="ELECTRON TRANSFER FLAVOPROTEIN SUBUNIT BETA"/>
    <property type="match status" value="1"/>
</dbReference>
<evidence type="ECO:0000256" key="2">
    <source>
        <dbReference type="ARBA" id="ARBA00007557"/>
    </source>
</evidence>
<dbReference type="RefSeq" id="WP_212529905.1">
    <property type="nucleotide sequence ID" value="NZ_JAGSOG010000094.1"/>
</dbReference>
<sequence length="265" mass="27408">MRIVVLVKQVPDAGDAPAYAADLTVDRAGARPSGVLDAADGCAIEQAMRIARLRIDVHVTVLTMGPSQAAHTLLAALALGADDAVHVCDEALHGSDALATSRVLAAALRKAGYDLVLCGAASSDSGMAVIPVMLAERLGVPAVCAADAVRVQENAITGFCSSPSDDELDEVACDLPALVSLTDRGIAPRTPAFPALAEARHKLLRRWSLADLGLDPAEVGLPGAGCRVREVEDRRAHGPVVLDAHADPAAAARAVADFLTDRHFV</sequence>
<evidence type="ECO:0000256" key="4">
    <source>
        <dbReference type="ARBA" id="ARBA00022448"/>
    </source>
</evidence>
<dbReference type="InterPro" id="IPR014729">
    <property type="entry name" value="Rossmann-like_a/b/a_fold"/>
</dbReference>
<name>A0A941EQB0_9ACTN</name>
<comment type="function">
    <text evidence="6">The electron transfer flavoprotein serves as a specific electron acceptor for other dehydrogenases. It transfers the electrons to the main respiratory chain via ETF-ubiquinone oxidoreductase (ETF dehydrogenase).</text>
</comment>
<dbReference type="SMART" id="SM00893">
    <property type="entry name" value="ETF"/>
    <property type="match status" value="1"/>
</dbReference>
<comment type="caution">
    <text evidence="8">The sequence shown here is derived from an EMBL/GenBank/DDBJ whole genome shotgun (WGS) entry which is preliminary data.</text>
</comment>
<dbReference type="PANTHER" id="PTHR21294">
    <property type="entry name" value="ELECTRON TRANSFER FLAVOPROTEIN BETA-SUBUNIT"/>
    <property type="match status" value="1"/>
</dbReference>
<accession>A0A941EQB0</accession>
<comment type="similarity">
    <text evidence="2">Belongs to the ETF beta-subunit/FixA family.</text>
</comment>
<dbReference type="SUPFAM" id="SSF52402">
    <property type="entry name" value="Adenine nucleotide alpha hydrolases-like"/>
    <property type="match status" value="1"/>
</dbReference>
<keyword evidence="9" id="KW-1185">Reference proteome</keyword>
<gene>
    <name evidence="8" type="ORF">KDL01_19205</name>
</gene>
<organism evidence="8 9">
    <name type="scientific">Actinospica durhamensis</name>
    <dbReference type="NCBI Taxonomy" id="1508375"/>
    <lineage>
        <taxon>Bacteria</taxon>
        <taxon>Bacillati</taxon>
        <taxon>Actinomycetota</taxon>
        <taxon>Actinomycetes</taxon>
        <taxon>Catenulisporales</taxon>
        <taxon>Actinospicaceae</taxon>
        <taxon>Actinospica</taxon>
    </lineage>
</organism>
<dbReference type="AlphaFoldDB" id="A0A941EQB0"/>
<dbReference type="EMBL" id="JAGSOG010000094">
    <property type="protein sequence ID" value="MBR7835411.1"/>
    <property type="molecule type" value="Genomic_DNA"/>
</dbReference>
<evidence type="ECO:0000259" key="7">
    <source>
        <dbReference type="SMART" id="SM00893"/>
    </source>
</evidence>
<dbReference type="Pfam" id="PF01012">
    <property type="entry name" value="ETF"/>
    <property type="match status" value="1"/>
</dbReference>
<dbReference type="GO" id="GO:0005829">
    <property type="term" value="C:cytosol"/>
    <property type="evidence" value="ECO:0007669"/>
    <property type="project" value="TreeGrafter"/>
</dbReference>
<proteinExistence type="inferred from homology"/>
<evidence type="ECO:0000256" key="1">
    <source>
        <dbReference type="ARBA" id="ARBA00001974"/>
    </source>
</evidence>
<evidence type="ECO:0000256" key="3">
    <source>
        <dbReference type="ARBA" id="ARBA00011355"/>
    </source>
</evidence>
<keyword evidence="5" id="KW-0249">Electron transport</keyword>
<comment type="cofactor">
    <cofactor evidence="1">
        <name>FAD</name>
        <dbReference type="ChEBI" id="CHEBI:57692"/>
    </cofactor>
</comment>
<feature type="domain" description="Electron transfer flavoprotein alpha/beta-subunit N-terminal" evidence="7">
    <location>
        <begin position="22"/>
        <end position="216"/>
    </location>
</feature>
<dbReference type="Gene3D" id="3.40.50.620">
    <property type="entry name" value="HUPs"/>
    <property type="match status" value="1"/>
</dbReference>
<evidence type="ECO:0000256" key="6">
    <source>
        <dbReference type="ARBA" id="ARBA00025649"/>
    </source>
</evidence>